<dbReference type="EMBL" id="JAGHQM010000584">
    <property type="protein sequence ID" value="KAH0559496.1"/>
    <property type="molecule type" value="Genomic_DNA"/>
</dbReference>
<evidence type="ECO:0000313" key="1">
    <source>
        <dbReference type="EMBL" id="KAH0559496.1"/>
    </source>
</evidence>
<keyword evidence="2" id="KW-1185">Reference proteome</keyword>
<proteinExistence type="predicted"/>
<comment type="caution">
    <text evidence="1">The sequence shown here is derived from an EMBL/GenBank/DDBJ whole genome shotgun (WGS) entry which is preliminary data.</text>
</comment>
<dbReference type="SUPFAM" id="SSF53335">
    <property type="entry name" value="S-adenosyl-L-methionine-dependent methyltransferases"/>
    <property type="match status" value="1"/>
</dbReference>
<sequence>MPLAKWDNLMIKACVVSGRDASPGPMLKGLIEKAGFVNVKEEIFPFPIGMWPKDKKLKEMGAYNLFQRLENLEGITLALFTRFLGWTSQEVFVFLTDVRKDLKNPKIHACYNL</sequence>
<reference evidence="1" key="1">
    <citation type="submission" date="2021-03" db="EMBL/GenBank/DDBJ databases">
        <title>Comparative genomics and phylogenomic investigation of the class Geoglossomycetes provide insights into ecological specialization and systematics.</title>
        <authorList>
            <person name="Melie T."/>
            <person name="Pirro S."/>
            <person name="Miller A.N."/>
            <person name="Quandt A."/>
        </authorList>
    </citation>
    <scope>NUCLEOTIDE SEQUENCE</scope>
    <source>
        <strain evidence="1">CAQ_001_2017</strain>
    </source>
</reference>
<evidence type="ECO:0000313" key="2">
    <source>
        <dbReference type="Proteomes" id="UP000750711"/>
    </source>
</evidence>
<organism evidence="1 2">
    <name type="scientific">Trichoglossum hirsutum</name>
    <dbReference type="NCBI Taxonomy" id="265104"/>
    <lineage>
        <taxon>Eukaryota</taxon>
        <taxon>Fungi</taxon>
        <taxon>Dikarya</taxon>
        <taxon>Ascomycota</taxon>
        <taxon>Pezizomycotina</taxon>
        <taxon>Geoglossomycetes</taxon>
        <taxon>Geoglossales</taxon>
        <taxon>Geoglossaceae</taxon>
        <taxon>Trichoglossum</taxon>
    </lineage>
</organism>
<accession>A0A9P8RPV0</accession>
<dbReference type="AlphaFoldDB" id="A0A9P8RPV0"/>
<protein>
    <submittedName>
        <fullName evidence="1">Uncharacterized protein</fullName>
    </submittedName>
</protein>
<name>A0A9P8RPV0_9PEZI</name>
<dbReference type="Proteomes" id="UP000750711">
    <property type="component" value="Unassembled WGS sequence"/>
</dbReference>
<gene>
    <name evidence="1" type="ORF">GP486_003987</name>
</gene>
<dbReference type="InterPro" id="IPR029063">
    <property type="entry name" value="SAM-dependent_MTases_sf"/>
</dbReference>